<dbReference type="Proteomes" id="UP000325438">
    <property type="component" value="Unassembled WGS sequence"/>
</dbReference>
<reference evidence="1 2" key="1">
    <citation type="submission" date="2019-09" db="EMBL/GenBank/DDBJ databases">
        <title>The draft genomes of Allium pathogen Pseudomonas sp.</title>
        <authorList>
            <person name="Fujikawa T."/>
            <person name="Sawada H."/>
        </authorList>
    </citation>
    <scope>NUCLEOTIDE SEQUENCE [LARGE SCALE GENOMIC DNA]</scope>
    <source>
        <strain evidence="1 2">MAFF 730085</strain>
    </source>
</reference>
<dbReference type="RefSeq" id="WP_152748754.1">
    <property type="nucleotide sequence ID" value="NZ_JBLZPT010000021.1"/>
</dbReference>
<evidence type="ECO:0000313" key="1">
    <source>
        <dbReference type="EMBL" id="MPQ83224.1"/>
    </source>
</evidence>
<dbReference type="AlphaFoldDB" id="A0A5N7JPA5"/>
<comment type="caution">
    <text evidence="1">The sequence shown here is derived from an EMBL/GenBank/DDBJ whole genome shotgun (WGS) entry which is preliminary data.</text>
</comment>
<organism evidence="1 2">
    <name type="scientific">Pseudomonas kitaguniensis</name>
    <dbReference type="NCBI Taxonomy" id="2607908"/>
    <lineage>
        <taxon>Bacteria</taxon>
        <taxon>Pseudomonadati</taxon>
        <taxon>Pseudomonadota</taxon>
        <taxon>Gammaproteobacteria</taxon>
        <taxon>Pseudomonadales</taxon>
        <taxon>Pseudomonadaceae</taxon>
        <taxon>Pseudomonas</taxon>
    </lineage>
</organism>
<protein>
    <submittedName>
        <fullName evidence="1">Uncharacterized protein</fullName>
    </submittedName>
</protein>
<name>A0A5N7JPA5_9PSED</name>
<dbReference type="EMBL" id="VUBA01000024">
    <property type="protein sequence ID" value="MPQ83224.1"/>
    <property type="molecule type" value="Genomic_DNA"/>
</dbReference>
<accession>A0A5N7JPA5</accession>
<sequence length="88" mass="9569">MGKQKTHWPTDREVRLRFILFALLDVASAQGAPAEVLLPAHKLLSNKPTQAQLCDSLAAVLACDEMAGFRFAQGTEADDVMRSLADVT</sequence>
<gene>
    <name evidence="1" type="ORF">F0170_04020</name>
</gene>
<proteinExistence type="predicted"/>
<evidence type="ECO:0000313" key="2">
    <source>
        <dbReference type="Proteomes" id="UP000325438"/>
    </source>
</evidence>